<dbReference type="Pfam" id="PF00201">
    <property type="entry name" value="UDPGT"/>
    <property type="match status" value="1"/>
</dbReference>
<dbReference type="CDD" id="cd03784">
    <property type="entry name" value="GT1_Gtf-like"/>
    <property type="match status" value="1"/>
</dbReference>
<evidence type="ECO:0000313" key="6">
    <source>
        <dbReference type="Proteomes" id="UP000887540"/>
    </source>
</evidence>
<evidence type="ECO:0000256" key="2">
    <source>
        <dbReference type="ARBA" id="ARBA00012544"/>
    </source>
</evidence>
<dbReference type="InterPro" id="IPR002213">
    <property type="entry name" value="UDP_glucos_trans"/>
</dbReference>
<comment type="catalytic activity">
    <reaction evidence="5">
        <text>glucuronate acceptor + UDP-alpha-D-glucuronate = acceptor beta-D-glucuronoside + UDP + H(+)</text>
        <dbReference type="Rhea" id="RHEA:21032"/>
        <dbReference type="ChEBI" id="CHEBI:15378"/>
        <dbReference type="ChEBI" id="CHEBI:58052"/>
        <dbReference type="ChEBI" id="CHEBI:58223"/>
        <dbReference type="ChEBI" id="CHEBI:132367"/>
        <dbReference type="ChEBI" id="CHEBI:132368"/>
        <dbReference type="EC" id="2.4.1.17"/>
    </reaction>
</comment>
<dbReference type="PANTHER" id="PTHR48043">
    <property type="entry name" value="EG:EG0003.4 PROTEIN-RELATED"/>
    <property type="match status" value="1"/>
</dbReference>
<evidence type="ECO:0000256" key="4">
    <source>
        <dbReference type="ARBA" id="ARBA00022679"/>
    </source>
</evidence>
<keyword evidence="6" id="KW-1185">Reference proteome</keyword>
<dbReference type="InterPro" id="IPR050271">
    <property type="entry name" value="UDP-glycosyltransferase"/>
</dbReference>
<protein>
    <recommendedName>
        <fullName evidence="2">glucuronosyltransferase</fullName>
        <ecNumber evidence="2">2.4.1.17</ecNumber>
    </recommendedName>
</protein>
<evidence type="ECO:0000256" key="3">
    <source>
        <dbReference type="ARBA" id="ARBA00022676"/>
    </source>
</evidence>
<dbReference type="SUPFAM" id="SSF53756">
    <property type="entry name" value="UDP-Glycosyltransferase/glycogen phosphorylase"/>
    <property type="match status" value="1"/>
</dbReference>
<organism evidence="6 7">
    <name type="scientific">Acrobeloides nanus</name>
    <dbReference type="NCBI Taxonomy" id="290746"/>
    <lineage>
        <taxon>Eukaryota</taxon>
        <taxon>Metazoa</taxon>
        <taxon>Ecdysozoa</taxon>
        <taxon>Nematoda</taxon>
        <taxon>Chromadorea</taxon>
        <taxon>Rhabditida</taxon>
        <taxon>Tylenchina</taxon>
        <taxon>Cephalobomorpha</taxon>
        <taxon>Cephaloboidea</taxon>
        <taxon>Cephalobidae</taxon>
        <taxon>Acrobeloides</taxon>
    </lineage>
</organism>
<dbReference type="FunFam" id="3.40.50.2000:FF:000021">
    <property type="entry name" value="UDP-glucuronosyltransferase"/>
    <property type="match status" value="1"/>
</dbReference>
<reference evidence="7" key="1">
    <citation type="submission" date="2022-11" db="UniProtKB">
        <authorList>
            <consortium name="WormBaseParasite"/>
        </authorList>
    </citation>
    <scope>IDENTIFICATION</scope>
</reference>
<evidence type="ECO:0000313" key="7">
    <source>
        <dbReference type="WBParaSite" id="ACRNAN_scaffold3562.g17247.t1"/>
    </source>
</evidence>
<evidence type="ECO:0000256" key="1">
    <source>
        <dbReference type="ARBA" id="ARBA00009995"/>
    </source>
</evidence>
<keyword evidence="3" id="KW-0328">Glycosyltransferase</keyword>
<keyword evidence="4" id="KW-0808">Transferase</keyword>
<dbReference type="EC" id="2.4.1.17" evidence="2"/>
<sequence length="192" mass="22525">MSKPKPLSTEVAKIYEKSNKGVVIFSFGSIANTDLLPEHIRMAYLEAFSDFPEYEFIWKYHLRENDTSLFARYKNVHPVEWLEQNSLLAHRKTKAFMTHGGLNSLIESSFNGIPLIVTPLFGDQNYNTYIVKQKEIGVYINFKEISVTVIKVALKEVLYSDRYYQNAQKLKKRLHLYPYNAREKFVKYLVQQ</sequence>
<proteinExistence type="inferred from homology"/>
<dbReference type="Gene3D" id="3.40.50.2000">
    <property type="entry name" value="Glycogen Phosphorylase B"/>
    <property type="match status" value="1"/>
</dbReference>
<dbReference type="AlphaFoldDB" id="A0A914DQ19"/>
<evidence type="ECO:0000256" key="5">
    <source>
        <dbReference type="ARBA" id="ARBA00047475"/>
    </source>
</evidence>
<dbReference type="Proteomes" id="UP000887540">
    <property type="component" value="Unplaced"/>
</dbReference>
<name>A0A914DQ19_9BILA</name>
<comment type="similarity">
    <text evidence="1">Belongs to the UDP-glycosyltransferase family.</text>
</comment>
<dbReference type="PANTHER" id="PTHR48043:SF145">
    <property type="entry name" value="FI06409P-RELATED"/>
    <property type="match status" value="1"/>
</dbReference>
<dbReference type="WBParaSite" id="ACRNAN_scaffold3562.g17247.t1">
    <property type="protein sequence ID" value="ACRNAN_scaffold3562.g17247.t1"/>
    <property type="gene ID" value="ACRNAN_scaffold3562.g17247"/>
</dbReference>
<accession>A0A914DQ19</accession>
<dbReference type="GO" id="GO:0015020">
    <property type="term" value="F:glucuronosyltransferase activity"/>
    <property type="evidence" value="ECO:0007669"/>
    <property type="project" value="UniProtKB-EC"/>
</dbReference>